<evidence type="ECO:0000256" key="3">
    <source>
        <dbReference type="SAM" id="SignalP"/>
    </source>
</evidence>
<keyword evidence="3" id="KW-0732">Signal</keyword>
<accession>A0A9N9HTV3</accession>
<keyword evidence="5" id="KW-1185">Reference proteome</keyword>
<name>A0A9N9HTV3_9GLOM</name>
<evidence type="ECO:0000256" key="2">
    <source>
        <dbReference type="ARBA" id="ARBA00022737"/>
    </source>
</evidence>
<dbReference type="AlphaFoldDB" id="A0A9N9HTV3"/>
<dbReference type="Proteomes" id="UP000789570">
    <property type="component" value="Unassembled WGS sequence"/>
</dbReference>
<sequence>MSKNNSIYIILWFTIQLLIEVNCQTTPFNPSQRQGHTATLIDSKIYILGGRNNVNTVKIGTEFFYLDVSVTFNAQNILWHDLTSINIVPRHSSAASVSGGANNKTLFLYGGHNVNNEVTMSLAYTFDTQSNSWSIPKIAGNDVLRKDNLKGIVDDNGKMYLFGGSSNDTDYNDMLILDTINLKWEIGTTVNAPSPRSVYGAVYVPKQFIVYLGGYYGTTNNDGVSLSLKEIYYYDLISNNWLTRMTSGLDGQQVIIFGGVNNLNNLKSQDTLYVLNLLNFEWSIPKISGTIPGSRYWHQANVIGRYMVISFGFGYDSNVDNDILLLDI</sequence>
<keyword evidence="1" id="KW-0880">Kelch repeat</keyword>
<proteinExistence type="predicted"/>
<evidence type="ECO:0000313" key="4">
    <source>
        <dbReference type="EMBL" id="CAG8704986.1"/>
    </source>
</evidence>
<dbReference type="InterPro" id="IPR015915">
    <property type="entry name" value="Kelch-typ_b-propeller"/>
</dbReference>
<dbReference type="OrthoDB" id="432528at2759"/>
<dbReference type="SUPFAM" id="SSF50965">
    <property type="entry name" value="Galactose oxidase, central domain"/>
    <property type="match status" value="1"/>
</dbReference>
<organism evidence="4 5">
    <name type="scientific">Funneliformis caledonium</name>
    <dbReference type="NCBI Taxonomy" id="1117310"/>
    <lineage>
        <taxon>Eukaryota</taxon>
        <taxon>Fungi</taxon>
        <taxon>Fungi incertae sedis</taxon>
        <taxon>Mucoromycota</taxon>
        <taxon>Glomeromycotina</taxon>
        <taxon>Glomeromycetes</taxon>
        <taxon>Glomerales</taxon>
        <taxon>Glomeraceae</taxon>
        <taxon>Funneliformis</taxon>
    </lineage>
</organism>
<dbReference type="InterPro" id="IPR011043">
    <property type="entry name" value="Gal_Oxase/kelch_b-propeller"/>
</dbReference>
<keyword evidence="2" id="KW-0677">Repeat</keyword>
<feature type="signal peptide" evidence="3">
    <location>
        <begin position="1"/>
        <end position="23"/>
    </location>
</feature>
<dbReference type="Gene3D" id="2.120.10.80">
    <property type="entry name" value="Kelch-type beta propeller"/>
    <property type="match status" value="2"/>
</dbReference>
<feature type="chain" id="PRO_5040249063" evidence="3">
    <location>
        <begin position="24"/>
        <end position="328"/>
    </location>
</feature>
<dbReference type="EMBL" id="CAJVPQ010008248">
    <property type="protein sequence ID" value="CAG8704986.1"/>
    <property type="molecule type" value="Genomic_DNA"/>
</dbReference>
<comment type="caution">
    <text evidence="4">The sequence shown here is derived from an EMBL/GenBank/DDBJ whole genome shotgun (WGS) entry which is preliminary data.</text>
</comment>
<gene>
    <name evidence="4" type="ORF">FCALED_LOCUS13658</name>
</gene>
<dbReference type="PANTHER" id="PTHR46093:SF18">
    <property type="entry name" value="FIBRONECTIN TYPE-III DOMAIN-CONTAINING PROTEIN"/>
    <property type="match status" value="1"/>
</dbReference>
<evidence type="ECO:0000256" key="1">
    <source>
        <dbReference type="ARBA" id="ARBA00022441"/>
    </source>
</evidence>
<dbReference type="Pfam" id="PF24681">
    <property type="entry name" value="Kelch_KLHDC2_KLHL20_DRC7"/>
    <property type="match status" value="1"/>
</dbReference>
<dbReference type="SUPFAM" id="SSF117281">
    <property type="entry name" value="Kelch motif"/>
    <property type="match status" value="1"/>
</dbReference>
<feature type="non-terminal residue" evidence="4">
    <location>
        <position position="1"/>
    </location>
</feature>
<reference evidence="4" key="1">
    <citation type="submission" date="2021-06" db="EMBL/GenBank/DDBJ databases">
        <authorList>
            <person name="Kallberg Y."/>
            <person name="Tangrot J."/>
            <person name="Rosling A."/>
        </authorList>
    </citation>
    <scope>NUCLEOTIDE SEQUENCE</scope>
    <source>
        <strain evidence="4">UK204</strain>
    </source>
</reference>
<evidence type="ECO:0000313" key="5">
    <source>
        <dbReference type="Proteomes" id="UP000789570"/>
    </source>
</evidence>
<protein>
    <submittedName>
        <fullName evidence="4">1661_t:CDS:1</fullName>
    </submittedName>
</protein>
<dbReference type="PANTHER" id="PTHR46093">
    <property type="entry name" value="ACYL-COA-BINDING DOMAIN-CONTAINING PROTEIN 5"/>
    <property type="match status" value="1"/>
</dbReference>
<feature type="non-terminal residue" evidence="4">
    <location>
        <position position="328"/>
    </location>
</feature>